<keyword evidence="3" id="KW-1185">Reference proteome</keyword>
<proteinExistence type="predicted"/>
<organism evidence="2 3">
    <name type="scientific">Natronomonas aquatica</name>
    <dbReference type="NCBI Taxonomy" id="2841590"/>
    <lineage>
        <taxon>Archaea</taxon>
        <taxon>Methanobacteriati</taxon>
        <taxon>Methanobacteriota</taxon>
        <taxon>Stenosarchaea group</taxon>
        <taxon>Halobacteria</taxon>
        <taxon>Halobacteriales</taxon>
        <taxon>Natronomonadaceae</taxon>
        <taxon>Natronomonas</taxon>
    </lineage>
</organism>
<evidence type="ECO:0000256" key="1">
    <source>
        <dbReference type="SAM" id="MobiDB-lite"/>
    </source>
</evidence>
<feature type="compositionally biased region" description="Polar residues" evidence="1">
    <location>
        <begin position="11"/>
        <end position="40"/>
    </location>
</feature>
<sequence>MIALTGCSALPTGQSNGDGSTVSDEQISTENPSPGATGVNQTLRITAEETTGGSEFAAIGATCPRDNFTVGSAQHGAVTIGVDTDGDGDLDRTFDETHISGVNNNEYSFDVTLDTGYTLEEGDAVVVRYPATDNPSESGEYEIEVRLNDQQTETVTMTIE</sequence>
<protein>
    <submittedName>
        <fullName evidence="2">Uncharacterized protein</fullName>
    </submittedName>
</protein>
<dbReference type="AlphaFoldDB" id="A0A9R1CSP5"/>
<evidence type="ECO:0000313" key="3">
    <source>
        <dbReference type="Proteomes" id="UP001139494"/>
    </source>
</evidence>
<reference evidence="2" key="1">
    <citation type="journal article" date="2023" name="Front. Microbiol.">
        <title>Genomic-based phylogenetic and metabolic analyses of the genus Natronomonas, and description of Natronomonas aquatica sp. nov.</title>
        <authorList>
            <person name="Garcia-Roldan A."/>
            <person name="Duran-Viseras A."/>
            <person name="de la Haba R.R."/>
            <person name="Corral P."/>
            <person name="Sanchez-Porro C."/>
            <person name="Ventosa A."/>
        </authorList>
    </citation>
    <scope>NUCLEOTIDE SEQUENCE</scope>
    <source>
        <strain evidence="2">F2-12</strain>
    </source>
</reference>
<accession>A0A9R1CSP5</accession>
<dbReference type="Proteomes" id="UP001139494">
    <property type="component" value="Unassembled WGS sequence"/>
</dbReference>
<feature type="region of interest" description="Disordered" evidence="1">
    <location>
        <begin position="1"/>
        <end position="40"/>
    </location>
</feature>
<dbReference type="EMBL" id="JAHLKM010000004">
    <property type="protein sequence ID" value="MCQ4332979.1"/>
    <property type="molecule type" value="Genomic_DNA"/>
</dbReference>
<name>A0A9R1CSP5_9EURY</name>
<gene>
    <name evidence="2" type="ORF">KM295_05590</name>
</gene>
<dbReference type="RefSeq" id="WP_256028953.1">
    <property type="nucleotide sequence ID" value="NZ_JAHLKM010000004.1"/>
</dbReference>
<comment type="caution">
    <text evidence="2">The sequence shown here is derived from an EMBL/GenBank/DDBJ whole genome shotgun (WGS) entry which is preliminary data.</text>
</comment>
<evidence type="ECO:0000313" key="2">
    <source>
        <dbReference type="EMBL" id="MCQ4332979.1"/>
    </source>
</evidence>